<gene>
    <name evidence="2" type="ORF">OSB04_028051</name>
</gene>
<dbReference type="Proteomes" id="UP001172457">
    <property type="component" value="Chromosome 7"/>
</dbReference>
<reference evidence="2" key="1">
    <citation type="submission" date="2023-03" db="EMBL/GenBank/DDBJ databases">
        <title>Chromosome-scale reference genome and RAD-based genetic map of yellow starthistle (Centaurea solstitialis) reveal putative structural variation and QTLs associated with invader traits.</title>
        <authorList>
            <person name="Reatini B."/>
            <person name="Cang F.A."/>
            <person name="Jiang Q."/>
            <person name="Mckibben M.T.W."/>
            <person name="Barker M.S."/>
            <person name="Rieseberg L.H."/>
            <person name="Dlugosch K.M."/>
        </authorList>
    </citation>
    <scope>NUCLEOTIDE SEQUENCE</scope>
    <source>
        <strain evidence="2">CAN-66</strain>
        <tissue evidence="2">Leaf</tissue>
    </source>
</reference>
<proteinExistence type="predicted"/>
<organism evidence="2 3">
    <name type="scientific">Centaurea solstitialis</name>
    <name type="common">yellow star-thistle</name>
    <dbReference type="NCBI Taxonomy" id="347529"/>
    <lineage>
        <taxon>Eukaryota</taxon>
        <taxon>Viridiplantae</taxon>
        <taxon>Streptophyta</taxon>
        <taxon>Embryophyta</taxon>
        <taxon>Tracheophyta</taxon>
        <taxon>Spermatophyta</taxon>
        <taxon>Magnoliopsida</taxon>
        <taxon>eudicotyledons</taxon>
        <taxon>Gunneridae</taxon>
        <taxon>Pentapetalae</taxon>
        <taxon>asterids</taxon>
        <taxon>campanulids</taxon>
        <taxon>Asterales</taxon>
        <taxon>Asteraceae</taxon>
        <taxon>Carduoideae</taxon>
        <taxon>Cardueae</taxon>
        <taxon>Centaureinae</taxon>
        <taxon>Centaurea</taxon>
    </lineage>
</organism>
<keyword evidence="3" id="KW-1185">Reference proteome</keyword>
<evidence type="ECO:0000256" key="1">
    <source>
        <dbReference type="SAM" id="MobiDB-lite"/>
    </source>
</evidence>
<feature type="region of interest" description="Disordered" evidence="1">
    <location>
        <begin position="14"/>
        <end position="52"/>
    </location>
</feature>
<evidence type="ECO:0000313" key="3">
    <source>
        <dbReference type="Proteomes" id="UP001172457"/>
    </source>
</evidence>
<accession>A0AA38SEZ3</accession>
<protein>
    <submittedName>
        <fullName evidence="2">Uncharacterized protein</fullName>
    </submittedName>
</protein>
<dbReference type="AlphaFoldDB" id="A0AA38SEZ3"/>
<comment type="caution">
    <text evidence="2">The sequence shown here is derived from an EMBL/GenBank/DDBJ whole genome shotgun (WGS) entry which is preliminary data.</text>
</comment>
<sequence>MALKRKLIDEFQTNQNQAFDPRNQGARSGISTVKFDDDDEVKSPPSMVDDDRWQETELTEKKVKEEEGDWWVKYGSRIVDDNGFLLGEFRRLDEDLYMNIMIH</sequence>
<name>A0AA38SEZ3_9ASTR</name>
<evidence type="ECO:0000313" key="2">
    <source>
        <dbReference type="EMBL" id="KAJ9541545.1"/>
    </source>
</evidence>
<dbReference type="EMBL" id="JARYMX010000007">
    <property type="protein sequence ID" value="KAJ9541545.1"/>
    <property type="molecule type" value="Genomic_DNA"/>
</dbReference>